<sequence length="97" mass="11300">MSQEALISGRFASTLNNVEKFNARNFRLWSIRMRYYFFSKKISSIIGGSDTTPPTYIDATKEWKVKLERLCILLISDLGNIIIETKMRRIIILDLKP</sequence>
<gene>
    <name evidence="1" type="ORF">H5410_022900</name>
</gene>
<evidence type="ECO:0000313" key="1">
    <source>
        <dbReference type="EMBL" id="KAG5611619.1"/>
    </source>
</evidence>
<dbReference type="EMBL" id="JACXVP010000004">
    <property type="protein sequence ID" value="KAG5611619.1"/>
    <property type="molecule type" value="Genomic_DNA"/>
</dbReference>
<protein>
    <submittedName>
        <fullName evidence="1">Uncharacterized protein</fullName>
    </submittedName>
</protein>
<comment type="caution">
    <text evidence="1">The sequence shown here is derived from an EMBL/GenBank/DDBJ whole genome shotgun (WGS) entry which is preliminary data.</text>
</comment>
<name>A0A9J5ZFC6_SOLCO</name>
<organism evidence="1 2">
    <name type="scientific">Solanum commersonii</name>
    <name type="common">Commerson's wild potato</name>
    <name type="synonym">Commerson's nightshade</name>
    <dbReference type="NCBI Taxonomy" id="4109"/>
    <lineage>
        <taxon>Eukaryota</taxon>
        <taxon>Viridiplantae</taxon>
        <taxon>Streptophyta</taxon>
        <taxon>Embryophyta</taxon>
        <taxon>Tracheophyta</taxon>
        <taxon>Spermatophyta</taxon>
        <taxon>Magnoliopsida</taxon>
        <taxon>eudicotyledons</taxon>
        <taxon>Gunneridae</taxon>
        <taxon>Pentapetalae</taxon>
        <taxon>asterids</taxon>
        <taxon>lamiids</taxon>
        <taxon>Solanales</taxon>
        <taxon>Solanaceae</taxon>
        <taxon>Solanoideae</taxon>
        <taxon>Solaneae</taxon>
        <taxon>Solanum</taxon>
    </lineage>
</organism>
<accession>A0A9J5ZFC6</accession>
<dbReference type="AlphaFoldDB" id="A0A9J5ZFC6"/>
<evidence type="ECO:0000313" key="2">
    <source>
        <dbReference type="Proteomes" id="UP000824120"/>
    </source>
</evidence>
<dbReference type="Proteomes" id="UP000824120">
    <property type="component" value="Chromosome 4"/>
</dbReference>
<reference evidence="1 2" key="1">
    <citation type="submission" date="2020-09" db="EMBL/GenBank/DDBJ databases">
        <title>De no assembly of potato wild relative species, Solanum commersonii.</title>
        <authorList>
            <person name="Cho K."/>
        </authorList>
    </citation>
    <scope>NUCLEOTIDE SEQUENCE [LARGE SCALE GENOMIC DNA]</scope>
    <source>
        <strain evidence="1">LZ3.2</strain>
        <tissue evidence="1">Leaf</tissue>
    </source>
</reference>
<proteinExistence type="predicted"/>
<keyword evidence="2" id="KW-1185">Reference proteome</keyword>